<accession>A0AAP0WW75</accession>
<evidence type="ECO:0000313" key="9">
    <source>
        <dbReference type="Proteomes" id="UP001415857"/>
    </source>
</evidence>
<protein>
    <recommendedName>
        <fullName evidence="7">Matrin-type domain-containing protein</fullName>
    </recommendedName>
</protein>
<dbReference type="Proteomes" id="UP001415857">
    <property type="component" value="Unassembled WGS sequence"/>
</dbReference>
<keyword evidence="9" id="KW-1185">Reference proteome</keyword>
<sequence length="265" mass="29268">MLEGGPNQTKVVQLWCEVCKIYCDTNDVLNKHKLGKKHQKNLKGLEKSREDASVPASTDAPVTINAIIGPMENPETDKDKSIVKPETNKDKSIVKTQGNCTLEGDPKKTQDFQFSWCEVCNIYCNNNDVMIKHKLGKKHQKNLKELEKSKEDTSAQVLTDALVTTNAIIGPMENPETDKGESVDLKKKKVSQTQTPEEDLEAKKRKIMECGTTAEAVRTCIICNVVCNSQTVFNSHLTGQKHVAMLKKQAVAGLTTAAPQVVTTT</sequence>
<dbReference type="InterPro" id="IPR036236">
    <property type="entry name" value="Znf_C2H2_sf"/>
</dbReference>
<dbReference type="InterPro" id="IPR003604">
    <property type="entry name" value="Matrin/U1-like-C_Znf_C2H2"/>
</dbReference>
<organism evidence="8 9">
    <name type="scientific">Liquidambar formosana</name>
    <name type="common">Formosan gum</name>
    <dbReference type="NCBI Taxonomy" id="63359"/>
    <lineage>
        <taxon>Eukaryota</taxon>
        <taxon>Viridiplantae</taxon>
        <taxon>Streptophyta</taxon>
        <taxon>Embryophyta</taxon>
        <taxon>Tracheophyta</taxon>
        <taxon>Spermatophyta</taxon>
        <taxon>Magnoliopsida</taxon>
        <taxon>eudicotyledons</taxon>
        <taxon>Gunneridae</taxon>
        <taxon>Pentapetalae</taxon>
        <taxon>Saxifragales</taxon>
        <taxon>Altingiaceae</taxon>
        <taxon>Liquidambar</taxon>
    </lineage>
</organism>
<evidence type="ECO:0000256" key="5">
    <source>
        <dbReference type="ARBA" id="ARBA00023242"/>
    </source>
</evidence>
<keyword evidence="4" id="KW-0862">Zinc</keyword>
<dbReference type="Gene3D" id="3.30.160.60">
    <property type="entry name" value="Classic Zinc Finger"/>
    <property type="match status" value="3"/>
</dbReference>
<evidence type="ECO:0000256" key="4">
    <source>
        <dbReference type="ARBA" id="ARBA00022833"/>
    </source>
</evidence>
<gene>
    <name evidence="8" type="ORF">L1049_028395</name>
</gene>
<keyword evidence="2" id="KW-0479">Metal-binding</keyword>
<comment type="subcellular location">
    <subcellularLocation>
        <location evidence="1">Nucleus</location>
    </subcellularLocation>
</comment>
<dbReference type="GO" id="GO:0008270">
    <property type="term" value="F:zinc ion binding"/>
    <property type="evidence" value="ECO:0007669"/>
    <property type="project" value="UniProtKB-KW"/>
</dbReference>
<evidence type="ECO:0000256" key="2">
    <source>
        <dbReference type="ARBA" id="ARBA00022723"/>
    </source>
</evidence>
<comment type="caution">
    <text evidence="8">The sequence shown here is derived from an EMBL/GenBank/DDBJ whole genome shotgun (WGS) entry which is preliminary data.</text>
</comment>
<evidence type="ECO:0000313" key="8">
    <source>
        <dbReference type="EMBL" id="KAK9278816.1"/>
    </source>
</evidence>
<dbReference type="EMBL" id="JBBPBK010000009">
    <property type="protein sequence ID" value="KAK9278816.1"/>
    <property type="molecule type" value="Genomic_DNA"/>
</dbReference>
<feature type="compositionally biased region" description="Basic and acidic residues" evidence="6">
    <location>
        <begin position="176"/>
        <end position="185"/>
    </location>
</feature>
<dbReference type="InterPro" id="IPR013087">
    <property type="entry name" value="Znf_C2H2_type"/>
</dbReference>
<dbReference type="GO" id="GO:0005634">
    <property type="term" value="C:nucleus"/>
    <property type="evidence" value="ECO:0007669"/>
    <property type="project" value="UniProtKB-SubCell"/>
</dbReference>
<evidence type="ECO:0000256" key="1">
    <source>
        <dbReference type="ARBA" id="ARBA00004123"/>
    </source>
</evidence>
<dbReference type="SMART" id="SM00355">
    <property type="entry name" value="ZnF_C2H2"/>
    <property type="match status" value="3"/>
</dbReference>
<dbReference type="AlphaFoldDB" id="A0AAP0WW75"/>
<dbReference type="GO" id="GO:0003676">
    <property type="term" value="F:nucleic acid binding"/>
    <property type="evidence" value="ECO:0007669"/>
    <property type="project" value="InterPro"/>
</dbReference>
<proteinExistence type="predicted"/>
<feature type="region of interest" description="Disordered" evidence="6">
    <location>
        <begin position="170"/>
        <end position="199"/>
    </location>
</feature>
<evidence type="ECO:0000256" key="6">
    <source>
        <dbReference type="SAM" id="MobiDB-lite"/>
    </source>
</evidence>
<dbReference type="PANTHER" id="PTHR47487">
    <property type="entry name" value="OS06G0651300 PROTEIN-RELATED"/>
    <property type="match status" value="1"/>
</dbReference>
<dbReference type="InterPro" id="IPR000690">
    <property type="entry name" value="Matrin/U1-C_Znf_C2H2"/>
</dbReference>
<dbReference type="PROSITE" id="PS50171">
    <property type="entry name" value="ZF_MATRIN"/>
    <property type="match status" value="1"/>
</dbReference>
<evidence type="ECO:0000256" key="3">
    <source>
        <dbReference type="ARBA" id="ARBA00022771"/>
    </source>
</evidence>
<keyword evidence="3" id="KW-0863">Zinc-finger</keyword>
<dbReference type="Pfam" id="PF12874">
    <property type="entry name" value="zf-met"/>
    <property type="match status" value="3"/>
</dbReference>
<keyword evidence="5" id="KW-0539">Nucleus</keyword>
<name>A0AAP0WW75_LIQFO</name>
<reference evidence="8 9" key="1">
    <citation type="journal article" date="2024" name="Plant J.">
        <title>Genome sequences and population genomics reveal climatic adaptation and genomic divergence between two closely related sweetgum species.</title>
        <authorList>
            <person name="Xu W.Q."/>
            <person name="Ren C.Q."/>
            <person name="Zhang X.Y."/>
            <person name="Comes H.P."/>
            <person name="Liu X.H."/>
            <person name="Li Y.G."/>
            <person name="Kettle C.J."/>
            <person name="Jalonen R."/>
            <person name="Gaisberger H."/>
            <person name="Ma Y.Z."/>
            <person name="Qiu Y.X."/>
        </authorList>
    </citation>
    <scope>NUCLEOTIDE SEQUENCE [LARGE SCALE GENOMIC DNA]</scope>
    <source>
        <strain evidence="8">Hangzhou</strain>
    </source>
</reference>
<feature type="domain" description="Matrin-type" evidence="7">
    <location>
        <begin position="115"/>
        <end position="145"/>
    </location>
</feature>
<dbReference type="SUPFAM" id="SSF57667">
    <property type="entry name" value="beta-beta-alpha zinc fingers"/>
    <property type="match status" value="3"/>
</dbReference>
<dbReference type="PANTHER" id="PTHR47487:SF3">
    <property type="entry name" value="GLUTENIN, HIGH MOLECULAR WEIGHT SUBUNIT 12-LIKE"/>
    <property type="match status" value="1"/>
</dbReference>
<evidence type="ECO:0000259" key="7">
    <source>
        <dbReference type="PROSITE" id="PS50171"/>
    </source>
</evidence>
<dbReference type="SMART" id="SM00451">
    <property type="entry name" value="ZnF_U1"/>
    <property type="match status" value="3"/>
</dbReference>